<feature type="domain" description="Beta-lactamase-related" evidence="7">
    <location>
        <begin position="149"/>
        <end position="454"/>
    </location>
</feature>
<dbReference type="InterPro" id="IPR050491">
    <property type="entry name" value="AmpC-like"/>
</dbReference>
<evidence type="ECO:0000313" key="9">
    <source>
        <dbReference type="Proteomes" id="UP000261174"/>
    </source>
</evidence>
<keyword evidence="9" id="KW-1185">Reference proteome</keyword>
<dbReference type="PROSITE" id="PS00336">
    <property type="entry name" value="BETA_LACTAMASE_C"/>
    <property type="match status" value="1"/>
</dbReference>
<comment type="caution">
    <text evidence="8">The sequence shown here is derived from an EMBL/GenBank/DDBJ whole genome shotgun (WGS) entry which is preliminary data.</text>
</comment>
<feature type="signal peptide" evidence="6">
    <location>
        <begin position="1"/>
        <end position="22"/>
    </location>
</feature>
<comment type="catalytic activity">
    <reaction evidence="1 5">
        <text>a beta-lactam + H2O = a substituted beta-amino acid</text>
        <dbReference type="Rhea" id="RHEA:20401"/>
        <dbReference type="ChEBI" id="CHEBI:15377"/>
        <dbReference type="ChEBI" id="CHEBI:35627"/>
        <dbReference type="ChEBI" id="CHEBI:140347"/>
        <dbReference type="EC" id="3.5.2.6"/>
    </reaction>
</comment>
<dbReference type="GO" id="GO:0030288">
    <property type="term" value="C:outer membrane-bounded periplasmic space"/>
    <property type="evidence" value="ECO:0007669"/>
    <property type="project" value="InterPro"/>
</dbReference>
<name>A0A3E1NXH6_9BACT</name>
<dbReference type="InterPro" id="IPR001586">
    <property type="entry name" value="Beta-lactam_class-C_AS"/>
</dbReference>
<keyword evidence="3 5" id="KW-0378">Hydrolase</keyword>
<dbReference type="AlphaFoldDB" id="A0A3E1NXH6"/>
<dbReference type="OrthoDB" id="9793489at2"/>
<dbReference type="Gene3D" id="3.40.710.10">
    <property type="entry name" value="DD-peptidase/beta-lactamase superfamily"/>
    <property type="match status" value="1"/>
</dbReference>
<dbReference type="GO" id="GO:0017001">
    <property type="term" value="P:antibiotic catabolic process"/>
    <property type="evidence" value="ECO:0007669"/>
    <property type="project" value="InterPro"/>
</dbReference>
<evidence type="ECO:0000256" key="1">
    <source>
        <dbReference type="ARBA" id="ARBA00001526"/>
    </source>
</evidence>
<dbReference type="EC" id="3.5.2.6" evidence="5"/>
<evidence type="ECO:0000256" key="6">
    <source>
        <dbReference type="SAM" id="SignalP"/>
    </source>
</evidence>
<gene>
    <name evidence="8" type="ORF">DXN04_23465</name>
</gene>
<evidence type="ECO:0000256" key="2">
    <source>
        <dbReference type="ARBA" id="ARBA00007840"/>
    </source>
</evidence>
<dbReference type="Proteomes" id="UP000261174">
    <property type="component" value="Unassembled WGS sequence"/>
</dbReference>
<accession>A0A3E1NXH6</accession>
<dbReference type="EMBL" id="QTJV01000009">
    <property type="protein sequence ID" value="RFM32636.1"/>
    <property type="molecule type" value="Genomic_DNA"/>
</dbReference>
<feature type="chain" id="PRO_5017608510" description="Beta-lactamase" evidence="6">
    <location>
        <begin position="23"/>
        <end position="468"/>
    </location>
</feature>
<dbReference type="SUPFAM" id="SSF56601">
    <property type="entry name" value="beta-lactamase/transpeptidase-like"/>
    <property type="match status" value="1"/>
</dbReference>
<evidence type="ECO:0000256" key="4">
    <source>
        <dbReference type="ARBA" id="ARBA00023251"/>
    </source>
</evidence>
<proteinExistence type="inferred from homology"/>
<dbReference type="PANTHER" id="PTHR46825:SF8">
    <property type="entry name" value="BETA-LACTAMASE-RELATED"/>
    <property type="match status" value="1"/>
</dbReference>
<reference evidence="8 9" key="1">
    <citation type="submission" date="2018-08" db="EMBL/GenBank/DDBJ databases">
        <title>Chitinophaga sp. K20C18050901, a novel bacterium isolated from forest soil.</title>
        <authorList>
            <person name="Wang C."/>
        </authorList>
    </citation>
    <scope>NUCLEOTIDE SEQUENCE [LARGE SCALE GENOMIC DNA]</scope>
    <source>
        <strain evidence="8 9">K20C18050901</strain>
    </source>
</reference>
<keyword evidence="6" id="KW-0732">Signal</keyword>
<protein>
    <recommendedName>
        <fullName evidence="5">Beta-lactamase</fullName>
        <ecNumber evidence="5">3.5.2.6</ecNumber>
    </recommendedName>
</protein>
<comment type="similarity">
    <text evidence="2 5">Belongs to the class-C beta-lactamase family.</text>
</comment>
<dbReference type="GO" id="GO:0046677">
    <property type="term" value="P:response to antibiotic"/>
    <property type="evidence" value="ECO:0007669"/>
    <property type="project" value="UniProtKB-UniRule"/>
</dbReference>
<organism evidence="8 9">
    <name type="scientific">Chitinophaga silvisoli</name>
    <dbReference type="NCBI Taxonomy" id="2291814"/>
    <lineage>
        <taxon>Bacteria</taxon>
        <taxon>Pseudomonadati</taxon>
        <taxon>Bacteroidota</taxon>
        <taxon>Chitinophagia</taxon>
        <taxon>Chitinophagales</taxon>
        <taxon>Chitinophagaceae</taxon>
        <taxon>Chitinophaga</taxon>
    </lineage>
</organism>
<evidence type="ECO:0000259" key="7">
    <source>
        <dbReference type="Pfam" id="PF00144"/>
    </source>
</evidence>
<evidence type="ECO:0000256" key="5">
    <source>
        <dbReference type="RuleBase" id="RU361140"/>
    </source>
</evidence>
<keyword evidence="4 5" id="KW-0046">Antibiotic resistance</keyword>
<dbReference type="InterPro" id="IPR001466">
    <property type="entry name" value="Beta-lactam-related"/>
</dbReference>
<evidence type="ECO:0000313" key="8">
    <source>
        <dbReference type="EMBL" id="RFM32636.1"/>
    </source>
</evidence>
<dbReference type="InterPro" id="IPR012338">
    <property type="entry name" value="Beta-lactam/transpept-like"/>
</dbReference>
<dbReference type="RefSeq" id="WP_116855829.1">
    <property type="nucleotide sequence ID" value="NZ_QTJV01000009.1"/>
</dbReference>
<dbReference type="GO" id="GO:0008800">
    <property type="term" value="F:beta-lactamase activity"/>
    <property type="evidence" value="ECO:0007669"/>
    <property type="project" value="UniProtKB-UniRule"/>
</dbReference>
<evidence type="ECO:0000256" key="3">
    <source>
        <dbReference type="ARBA" id="ARBA00022801"/>
    </source>
</evidence>
<dbReference type="Pfam" id="PF00144">
    <property type="entry name" value="Beta-lactamase"/>
    <property type="match status" value="1"/>
</dbReference>
<sequence length="468" mass="51863">MRHTPLYLFVLLLFAHTLPAQTTQSEKKTDSITRLMIRYLNEAKIDSAYNLWGEKAKVDFTPEVWRNIYKTNIQAYVPFRDLRFVESREGTNLYTAQSIVPLNVFSILDEKDKLDGFLFRPVPKESEAAYKATVLSDNPLKSHLDSIVEAAVRPYINQKGNVSLCAGVHYKGQDFYYNYGLPRLDADTLPDNKLVYEIGSISKTFTGTLLAMAIIQKKVSLDQPITSFLPDSVAANPALKGITFKHLASHTSGFPTLPSNLDLKRNEQPYENYDLVHLFSYLKTATPSTAPGKVFAYSNFGFGLLGVLLERVYGMSYAALLSKYITGPLKMNYTGITVDAAAAQGYDGALKPVDVWDFNSLKSAGAIKSNTADLLKYAKLQLEQGKDPLHQAIALAHRPTFDDGTTKIGLAWFRFQHKDELIFHNGGTGGCRSFLMADTASNTALVLLVNSVNFADAVGVQIVGNLKK</sequence>
<dbReference type="PANTHER" id="PTHR46825">
    <property type="entry name" value="D-ALANYL-D-ALANINE-CARBOXYPEPTIDASE/ENDOPEPTIDASE AMPH"/>
    <property type="match status" value="1"/>
</dbReference>